<accession>M0AH34</accession>
<dbReference type="AlphaFoldDB" id="M0AH34"/>
<dbReference type="EMBL" id="AOIN01000070">
    <property type="protein sequence ID" value="ELY97212.1"/>
    <property type="molecule type" value="Genomic_DNA"/>
</dbReference>
<dbReference type="PATRIC" id="fig|1227492.4.peg.2744"/>
<sequence length="166" mass="16463">MDASAGSASSTIDSEPGHNVDDAANELAERIDSGDVTGADVRAAEAGTGRESTPEIDDVDLSLDDLETSSGDETGSNENSTATATTSANSLPDDAGPLAGAVDATESPVGARSGTANGTAGTDTESEMDSSAGMSTETGTSASASETVDGSESGGFLDRLKRFFSR</sequence>
<keyword evidence="3" id="KW-1185">Reference proteome</keyword>
<proteinExistence type="predicted"/>
<gene>
    <name evidence="2" type="ORF">C482_13825</name>
</gene>
<name>M0AH34_9EURY</name>
<feature type="compositionally biased region" description="Polar residues" evidence="1">
    <location>
        <begin position="1"/>
        <end position="13"/>
    </location>
</feature>
<feature type="compositionally biased region" description="Low complexity" evidence="1">
    <location>
        <begin position="76"/>
        <end position="90"/>
    </location>
</feature>
<feature type="region of interest" description="Disordered" evidence="1">
    <location>
        <begin position="1"/>
        <end position="166"/>
    </location>
</feature>
<dbReference type="Proteomes" id="UP000011693">
    <property type="component" value="Unassembled WGS sequence"/>
</dbReference>
<comment type="caution">
    <text evidence="2">The sequence shown here is derived from an EMBL/GenBank/DDBJ whole genome shotgun (WGS) entry which is preliminary data.</text>
</comment>
<protein>
    <submittedName>
        <fullName evidence="2">Uncharacterized protein</fullName>
    </submittedName>
</protein>
<evidence type="ECO:0000313" key="3">
    <source>
        <dbReference type="Proteomes" id="UP000011693"/>
    </source>
</evidence>
<evidence type="ECO:0000256" key="1">
    <source>
        <dbReference type="SAM" id="MobiDB-lite"/>
    </source>
</evidence>
<feature type="compositionally biased region" description="Low complexity" evidence="1">
    <location>
        <begin position="130"/>
        <end position="147"/>
    </location>
</feature>
<evidence type="ECO:0000313" key="2">
    <source>
        <dbReference type="EMBL" id="ELY97212.1"/>
    </source>
</evidence>
<dbReference type="OrthoDB" id="170902at2157"/>
<feature type="compositionally biased region" description="Polar residues" evidence="1">
    <location>
        <begin position="114"/>
        <end position="123"/>
    </location>
</feature>
<organism evidence="2 3">
    <name type="scientific">Natrialba chahannaoensis JCM 10990</name>
    <dbReference type="NCBI Taxonomy" id="1227492"/>
    <lineage>
        <taxon>Archaea</taxon>
        <taxon>Methanobacteriati</taxon>
        <taxon>Methanobacteriota</taxon>
        <taxon>Stenosarchaea group</taxon>
        <taxon>Halobacteria</taxon>
        <taxon>Halobacteriales</taxon>
        <taxon>Natrialbaceae</taxon>
        <taxon>Natrialba</taxon>
    </lineage>
</organism>
<feature type="compositionally biased region" description="Basic and acidic residues" evidence="1">
    <location>
        <begin position="15"/>
        <end position="33"/>
    </location>
</feature>
<reference evidence="2 3" key="1">
    <citation type="journal article" date="2014" name="PLoS Genet.">
        <title>Phylogenetically driven sequencing of extremely halophilic archaea reveals strategies for static and dynamic osmo-response.</title>
        <authorList>
            <person name="Becker E.A."/>
            <person name="Seitzer P.M."/>
            <person name="Tritt A."/>
            <person name="Larsen D."/>
            <person name="Krusor M."/>
            <person name="Yao A.I."/>
            <person name="Wu D."/>
            <person name="Madern D."/>
            <person name="Eisen J.A."/>
            <person name="Darling A.E."/>
            <person name="Facciotti M.T."/>
        </authorList>
    </citation>
    <scope>NUCLEOTIDE SEQUENCE [LARGE SCALE GENOMIC DNA]</scope>
    <source>
        <strain evidence="2 3">JCM 10990</strain>
    </source>
</reference>
<feature type="compositionally biased region" description="Acidic residues" evidence="1">
    <location>
        <begin position="54"/>
        <end position="67"/>
    </location>
</feature>
<dbReference type="RefSeq" id="WP_006168197.1">
    <property type="nucleotide sequence ID" value="NZ_AOIN01000070.1"/>
</dbReference>